<name>A0A6J5P8Y9_9CAUD</name>
<evidence type="ECO:0000313" key="4">
    <source>
        <dbReference type="EMBL" id="CAB4178913.1"/>
    </source>
</evidence>
<gene>
    <name evidence="4" type="ORF">UFOVP1026_12</name>
    <name evidence="5" type="ORF">UFOVP1180_49</name>
    <name evidence="6" type="ORF">UFOVP1629_7</name>
    <name evidence="1" type="ORF">UFOVP527_2</name>
    <name evidence="2" type="ORF">UFOVP855_25</name>
    <name evidence="3" type="ORF">UFOVP954_49</name>
</gene>
<dbReference type="EMBL" id="LR796975">
    <property type="protein sequence ID" value="CAB4178913.1"/>
    <property type="molecule type" value="Genomic_DNA"/>
</dbReference>
<protein>
    <submittedName>
        <fullName evidence="2">Uncharacterized protein</fullName>
    </submittedName>
</protein>
<evidence type="ECO:0000313" key="6">
    <source>
        <dbReference type="EMBL" id="CAB4220268.1"/>
    </source>
</evidence>
<dbReference type="EMBL" id="LR796903">
    <property type="protein sequence ID" value="CAB4173608.1"/>
    <property type="molecule type" value="Genomic_DNA"/>
</dbReference>
<sequence length="53" mass="6390">MKVILCALCVLYSIPEGYHWIVYCVLGAYIGLYNQRDSMRYDWNKWLEKRASR</sequence>
<proteinExistence type="predicted"/>
<organism evidence="2">
    <name type="scientific">uncultured Caudovirales phage</name>
    <dbReference type="NCBI Taxonomy" id="2100421"/>
    <lineage>
        <taxon>Viruses</taxon>
        <taxon>Duplodnaviria</taxon>
        <taxon>Heunggongvirae</taxon>
        <taxon>Uroviricota</taxon>
        <taxon>Caudoviricetes</taxon>
        <taxon>Peduoviridae</taxon>
        <taxon>Maltschvirus</taxon>
        <taxon>Maltschvirus maltsch</taxon>
    </lineage>
</organism>
<reference evidence="2" key="1">
    <citation type="submission" date="2020-04" db="EMBL/GenBank/DDBJ databases">
        <authorList>
            <person name="Chiriac C."/>
            <person name="Salcher M."/>
            <person name="Ghai R."/>
            <person name="Kavagutti S V."/>
        </authorList>
    </citation>
    <scope>NUCLEOTIDE SEQUENCE</scope>
</reference>
<dbReference type="EMBL" id="LR797494">
    <property type="protein sequence ID" value="CAB4220268.1"/>
    <property type="molecule type" value="Genomic_DNA"/>
</dbReference>
<evidence type="ECO:0000313" key="2">
    <source>
        <dbReference type="EMBL" id="CAB4167522.1"/>
    </source>
</evidence>
<evidence type="ECO:0000313" key="5">
    <source>
        <dbReference type="EMBL" id="CAB4188680.1"/>
    </source>
</evidence>
<accession>A0A6J5P8Y9</accession>
<dbReference type="EMBL" id="LR796809">
    <property type="protein sequence ID" value="CAB4167522.1"/>
    <property type="molecule type" value="Genomic_DNA"/>
</dbReference>
<dbReference type="EMBL" id="LR797123">
    <property type="protein sequence ID" value="CAB4188680.1"/>
    <property type="molecule type" value="Genomic_DNA"/>
</dbReference>
<evidence type="ECO:0000313" key="1">
    <source>
        <dbReference type="EMBL" id="CAB4148389.1"/>
    </source>
</evidence>
<evidence type="ECO:0000313" key="3">
    <source>
        <dbReference type="EMBL" id="CAB4173608.1"/>
    </source>
</evidence>
<dbReference type="EMBL" id="LR796511">
    <property type="protein sequence ID" value="CAB4148389.1"/>
    <property type="molecule type" value="Genomic_DNA"/>
</dbReference>